<feature type="domain" description="FBD" evidence="1">
    <location>
        <begin position="43"/>
        <end position="113"/>
    </location>
</feature>
<dbReference type="Pfam" id="PF08387">
    <property type="entry name" value="FBD"/>
    <property type="match status" value="1"/>
</dbReference>
<dbReference type="InterPro" id="IPR050232">
    <property type="entry name" value="FBL13/AtMIF1-like"/>
</dbReference>
<comment type="caution">
    <text evidence="2">The sequence shown here is derived from an EMBL/GenBank/DDBJ whole genome shotgun (WGS) entry which is preliminary data.</text>
</comment>
<evidence type="ECO:0000259" key="1">
    <source>
        <dbReference type="SMART" id="SM00579"/>
    </source>
</evidence>
<protein>
    <submittedName>
        <fullName evidence="2">FBD-associated F-box protein</fullName>
    </submittedName>
</protein>
<keyword evidence="3" id="KW-1185">Reference proteome</keyword>
<organism evidence="2 3">
    <name type="scientific">Cardamine amara subsp. amara</name>
    <dbReference type="NCBI Taxonomy" id="228776"/>
    <lineage>
        <taxon>Eukaryota</taxon>
        <taxon>Viridiplantae</taxon>
        <taxon>Streptophyta</taxon>
        <taxon>Embryophyta</taxon>
        <taxon>Tracheophyta</taxon>
        <taxon>Spermatophyta</taxon>
        <taxon>Magnoliopsida</taxon>
        <taxon>eudicotyledons</taxon>
        <taxon>Gunneridae</taxon>
        <taxon>Pentapetalae</taxon>
        <taxon>rosids</taxon>
        <taxon>malvids</taxon>
        <taxon>Brassicales</taxon>
        <taxon>Brassicaceae</taxon>
        <taxon>Cardamineae</taxon>
        <taxon>Cardamine</taxon>
    </lineage>
</organism>
<evidence type="ECO:0000313" key="3">
    <source>
        <dbReference type="Proteomes" id="UP001558713"/>
    </source>
</evidence>
<name>A0ABD1BWZ1_CARAN</name>
<dbReference type="SMART" id="SM00579">
    <property type="entry name" value="FBD"/>
    <property type="match status" value="1"/>
</dbReference>
<sequence length="115" mass="13280">MSYLLPRLLKDSSNLQVLELSRMDNHGHYNDMDDWNKPSTVPECLLLSLQTFNWLKYTGTPEEKDIAVYILKNAAHLKTATIKYREGQVPKFEMIKELALSSRASTKCQLMFLSI</sequence>
<reference evidence="2 3" key="1">
    <citation type="submission" date="2024-04" db="EMBL/GenBank/DDBJ databases">
        <title>Genome assembly C_amara_ONT_v2.</title>
        <authorList>
            <person name="Yant L."/>
            <person name="Moore C."/>
            <person name="Slenker M."/>
        </authorList>
    </citation>
    <scope>NUCLEOTIDE SEQUENCE [LARGE SCALE GENOMIC DNA]</scope>
    <source>
        <tissue evidence="2">Leaf</tissue>
    </source>
</reference>
<dbReference type="Proteomes" id="UP001558713">
    <property type="component" value="Unassembled WGS sequence"/>
</dbReference>
<dbReference type="InterPro" id="IPR006566">
    <property type="entry name" value="FBD"/>
</dbReference>
<dbReference type="PANTHER" id="PTHR31900:SF28">
    <property type="entry name" value="FBD DOMAIN-CONTAINING PROTEIN"/>
    <property type="match status" value="1"/>
</dbReference>
<dbReference type="AlphaFoldDB" id="A0ABD1BWZ1"/>
<gene>
    <name evidence="2" type="ORF">V5N11_026171</name>
</gene>
<accession>A0ABD1BWZ1</accession>
<evidence type="ECO:0000313" key="2">
    <source>
        <dbReference type="EMBL" id="KAL1221721.1"/>
    </source>
</evidence>
<dbReference type="EMBL" id="JBANAX010000119">
    <property type="protein sequence ID" value="KAL1221721.1"/>
    <property type="molecule type" value="Genomic_DNA"/>
</dbReference>
<proteinExistence type="predicted"/>
<dbReference type="PANTHER" id="PTHR31900">
    <property type="entry name" value="F-BOX/RNI SUPERFAMILY PROTEIN-RELATED"/>
    <property type="match status" value="1"/>
</dbReference>